<accession>A0A5N6TNS4</accession>
<evidence type="ECO:0000259" key="2">
    <source>
        <dbReference type="PROSITE" id="PS50172"/>
    </source>
</evidence>
<feature type="compositionally biased region" description="Low complexity" evidence="1">
    <location>
        <begin position="26"/>
        <end position="48"/>
    </location>
</feature>
<dbReference type="InterPro" id="IPR036420">
    <property type="entry name" value="BRCT_dom_sf"/>
</dbReference>
<feature type="compositionally biased region" description="Acidic residues" evidence="1">
    <location>
        <begin position="856"/>
        <end position="872"/>
    </location>
</feature>
<feature type="compositionally biased region" description="Polar residues" evidence="1">
    <location>
        <begin position="491"/>
        <end position="502"/>
    </location>
</feature>
<dbReference type="PROSITE" id="PS50172">
    <property type="entry name" value="BRCT"/>
    <property type="match status" value="1"/>
</dbReference>
<feature type="compositionally biased region" description="Acidic residues" evidence="1">
    <location>
        <begin position="1118"/>
        <end position="1154"/>
    </location>
</feature>
<feature type="compositionally biased region" description="Acidic residues" evidence="1">
    <location>
        <begin position="593"/>
        <end position="604"/>
    </location>
</feature>
<feature type="compositionally biased region" description="Polar residues" evidence="1">
    <location>
        <begin position="966"/>
        <end position="975"/>
    </location>
</feature>
<feature type="compositionally biased region" description="Acidic residues" evidence="1">
    <location>
        <begin position="730"/>
        <end position="742"/>
    </location>
</feature>
<feature type="region of interest" description="Disordered" evidence="1">
    <location>
        <begin position="926"/>
        <end position="1186"/>
    </location>
</feature>
<feature type="region of interest" description="Disordered" evidence="1">
    <location>
        <begin position="1"/>
        <end position="812"/>
    </location>
</feature>
<dbReference type="CDD" id="cd17716">
    <property type="entry name" value="BRCT_microcephalin_rpt1"/>
    <property type="match status" value="1"/>
</dbReference>
<reference evidence="3 4" key="1">
    <citation type="submission" date="2019-04" db="EMBL/GenBank/DDBJ databases">
        <title>Friends and foes A comparative genomics study of 23 Aspergillus species from section Flavi.</title>
        <authorList>
            <consortium name="DOE Joint Genome Institute"/>
            <person name="Kjaerbolling I."/>
            <person name="Vesth T."/>
            <person name="Frisvad J.C."/>
            <person name="Nybo J.L."/>
            <person name="Theobald S."/>
            <person name="Kildgaard S."/>
            <person name="Isbrandt T."/>
            <person name="Kuo A."/>
            <person name="Sato A."/>
            <person name="Lyhne E.K."/>
            <person name="Kogle M.E."/>
            <person name="Wiebenga A."/>
            <person name="Kun R.S."/>
            <person name="Lubbers R.J."/>
            <person name="Makela M.R."/>
            <person name="Barry K."/>
            <person name="Chovatia M."/>
            <person name="Clum A."/>
            <person name="Daum C."/>
            <person name="Haridas S."/>
            <person name="He G."/>
            <person name="LaButti K."/>
            <person name="Lipzen A."/>
            <person name="Mondo S."/>
            <person name="Riley R."/>
            <person name="Salamov A."/>
            <person name="Simmons B.A."/>
            <person name="Magnuson J.K."/>
            <person name="Henrissat B."/>
            <person name="Mortensen U.H."/>
            <person name="Larsen T.O."/>
            <person name="Devries R.P."/>
            <person name="Grigoriev I.V."/>
            <person name="Machida M."/>
            <person name="Baker S.E."/>
            <person name="Andersen M.R."/>
        </authorList>
    </citation>
    <scope>NUCLEOTIDE SEQUENCE [LARGE SCALE GENOMIC DNA]</scope>
    <source>
        <strain evidence="3 4">IBT 18842</strain>
    </source>
</reference>
<feature type="region of interest" description="Disordered" evidence="1">
    <location>
        <begin position="849"/>
        <end position="903"/>
    </location>
</feature>
<feature type="compositionally biased region" description="Polar residues" evidence="1">
    <location>
        <begin position="189"/>
        <end position="199"/>
    </location>
</feature>
<organism evidence="3 4">
    <name type="scientific">Aspergillus avenaceus</name>
    <dbReference type="NCBI Taxonomy" id="36643"/>
    <lineage>
        <taxon>Eukaryota</taxon>
        <taxon>Fungi</taxon>
        <taxon>Dikarya</taxon>
        <taxon>Ascomycota</taxon>
        <taxon>Pezizomycotina</taxon>
        <taxon>Eurotiomycetes</taxon>
        <taxon>Eurotiomycetidae</taxon>
        <taxon>Eurotiales</taxon>
        <taxon>Aspergillaceae</taxon>
        <taxon>Aspergillus</taxon>
        <taxon>Aspergillus subgen. Circumdati</taxon>
    </lineage>
</organism>
<name>A0A5N6TNS4_ASPAV</name>
<feature type="compositionally biased region" description="Basic and acidic residues" evidence="1">
    <location>
        <begin position="769"/>
        <end position="790"/>
    </location>
</feature>
<feature type="compositionally biased region" description="Basic and acidic residues" evidence="1">
    <location>
        <begin position="930"/>
        <end position="939"/>
    </location>
</feature>
<evidence type="ECO:0000256" key="1">
    <source>
        <dbReference type="SAM" id="MobiDB-lite"/>
    </source>
</evidence>
<feature type="compositionally biased region" description="Polar residues" evidence="1">
    <location>
        <begin position="463"/>
        <end position="482"/>
    </location>
</feature>
<feature type="compositionally biased region" description="Polar residues" evidence="1">
    <location>
        <begin position="1323"/>
        <end position="1333"/>
    </location>
</feature>
<feature type="compositionally biased region" description="Acidic residues" evidence="1">
    <location>
        <begin position="636"/>
        <end position="648"/>
    </location>
</feature>
<dbReference type="InterPro" id="IPR022047">
    <property type="entry name" value="Microcephalin-like"/>
</dbReference>
<gene>
    <name evidence="3" type="ORF">BDV25DRAFT_159220</name>
</gene>
<keyword evidence="4" id="KW-1185">Reference proteome</keyword>
<feature type="compositionally biased region" description="Polar residues" evidence="1">
    <location>
        <begin position="696"/>
        <end position="706"/>
    </location>
</feature>
<dbReference type="Gene3D" id="3.40.50.10190">
    <property type="entry name" value="BRCT domain"/>
    <property type="match status" value="1"/>
</dbReference>
<feature type="compositionally biased region" description="Basic and acidic residues" evidence="1">
    <location>
        <begin position="800"/>
        <end position="810"/>
    </location>
</feature>
<proteinExistence type="predicted"/>
<feature type="compositionally biased region" description="Basic and acidic residues" evidence="1">
    <location>
        <begin position="114"/>
        <end position="128"/>
    </location>
</feature>
<feature type="domain" description="BRCT" evidence="2">
    <location>
        <begin position="1375"/>
        <end position="1487"/>
    </location>
</feature>
<feature type="region of interest" description="Disordered" evidence="1">
    <location>
        <begin position="1234"/>
        <end position="1380"/>
    </location>
</feature>
<dbReference type="GO" id="GO:0000278">
    <property type="term" value="P:mitotic cell cycle"/>
    <property type="evidence" value="ECO:0007669"/>
    <property type="project" value="TreeGrafter"/>
</dbReference>
<dbReference type="PANTHER" id="PTHR14625">
    <property type="entry name" value="MICROCEPHALIN"/>
    <property type="match status" value="1"/>
</dbReference>
<feature type="compositionally biased region" description="Basic and acidic residues" evidence="1">
    <location>
        <begin position="1342"/>
        <end position="1353"/>
    </location>
</feature>
<dbReference type="InterPro" id="IPR001357">
    <property type="entry name" value="BRCT_dom"/>
</dbReference>
<feature type="compositionally biased region" description="Low complexity" evidence="1">
    <location>
        <begin position="1287"/>
        <end position="1297"/>
    </location>
</feature>
<feature type="compositionally biased region" description="Polar residues" evidence="1">
    <location>
        <begin position="396"/>
        <end position="411"/>
    </location>
</feature>
<dbReference type="EMBL" id="ML742182">
    <property type="protein sequence ID" value="KAE8147960.1"/>
    <property type="molecule type" value="Genomic_DNA"/>
</dbReference>
<feature type="compositionally biased region" description="Acidic residues" evidence="1">
    <location>
        <begin position="537"/>
        <end position="547"/>
    </location>
</feature>
<feature type="compositionally biased region" description="Low complexity" evidence="1">
    <location>
        <begin position="1520"/>
        <end position="1533"/>
    </location>
</feature>
<sequence>MARAAVIPGTSPQRTTRPAKRTNPVTAKSAGNKTAAKTTKARAPTSATENRKRTARNALSAASKQVEDGTDEDTDDELGFVETKDKPTPAKPRGRPAGSTTTGAGRGRKPAASKVEKNRQEDLADGQKKRAGRPKAKPIAETVPKQRGRPKGSTTKSTTASDPTKDNTLKNAHVRASLEAAAYERPTELTISTNSTLARSNLLRGPAKKKTVTFKDLSDSEDALSEPSPPPAGRRRTAATAERQAGLGAKPARKTGTAAGRGRKPAAAKKGASKPLSPKKATQVAKGISSYASDGEDDELSSTKDPIKLQVDSPNKHGSESTGLSSPVKRINFNSNQPSKPVDENGEPMLQPPKSIDFSDATFMSSPARRPPPSPFNYTIRETPRRGGFALRDNTNHISQPDLTPTRNSPLKLSPKKAHIDTPKRGNIGLFDSMAPLSQPNFTPGRNSPLKSSPKKGLFGASFQRQPSLEESSTPMKRSLLQSPAKKVTTPFKSSLFAQRSPVTEPLELHSDLEEEMDTVESPMAARSPFPRHDSEETIEMPDESEEAEKGLAYRHDPQTPEPEHESEDVEKQTERSYTPSHEVLSEPSEHSSEDEEQDDEDMVGGDVLYNANPLVNDAEHAEHDEQYSEKSMENSDLDDEQAMDEYDHESPEDNFHADNTANEDVLLAEEEQHDDQLSVSGDLTESIRIAEQFIDSINEQESTHGSVDEDEDEEMATYVQPSASPNAQDDMDEIEDQYDDGQEGHVDAPENTLEDAPEDLPQNLPEEIPGKVPEDVTEDFSNHFPKDASGDVTEDEEPTEPHAFHRGEDLVQGLEDVFTDQRTTEMTTDISLGEDHDDIPETVSDHDTELMYEGHEEELDLSDGDGDEFHDEDPTLVGSKSPGWNPSTPQPPVFTPYEIEEPPTPEFYFNFPSFAFPSFVFPSFAPPRHPREQYREKAEETEDFGAADATMQTNIPVHDAHRSPEPQQQAGNQDAQKRRPRFTLLAEQLNQWKVGSPEKTEPSRPRRRGVFSLSGNFGKSRNIVDVPEDVSYPDLSGKSPTPSMDNMQEEGYMQAEGDLQNEDHLQKVEILQEEADVESEDDLQNEDNLQDDGDLQEGVAPQEGDMQEEHNLQAEDQLQDEDDLQDEDNLQEGDLQEDNLQEEGDLEEEDEDAQFSFTEVDPVSPEMGRGGGIENIPDSPGLPLFEIFSDRGAEDEEVMEDMDHTVRNSPIRFDFGSPARSVASVSPFKETVLEDDKENYNLPPPAPATPIKKTNPLQTFHTVSKVPLKPEGEISPLKLSRKRGRSLSITSPTRSSPRLRRSSIAPQEEESEPHPPRKMPRLSQNTVPQLQPTRRRSSSRARTDSREAERRKSPARSPSPSKSPRRRSSVYDPKPAGPLGGAVVYVDVHTTEGEDASGIFVELLQQMGARCVKNWSWNPRSTLSLTEQAEAKDGKVGITHVVYKDGGVRTLEKVRHAASLVKCVGVGWVLDCERENKWLDEAHYAVDCSIIPRGGAKRRKSMEPRALSHVNGTLVKGDATASASRRSGIGAADDMTPTPRLAPSTPKRSKRYETSNTGIDQRYFQTPKTPGHMFNLDTIGMSPATPFYLSQRSNLVQQTCPPKQIQKGLFSTPGPSADHSQKLRAKLEAARRKSLAFKPRIGSSLAE</sequence>
<feature type="compositionally biased region" description="Acidic residues" evidence="1">
    <location>
        <begin position="1072"/>
        <end position="1096"/>
    </location>
</feature>
<evidence type="ECO:0000313" key="4">
    <source>
        <dbReference type="Proteomes" id="UP000325780"/>
    </source>
</evidence>
<feature type="compositionally biased region" description="Low complexity" evidence="1">
    <location>
        <begin position="268"/>
        <end position="281"/>
    </location>
</feature>
<dbReference type="SUPFAM" id="SSF52113">
    <property type="entry name" value="BRCT domain"/>
    <property type="match status" value="1"/>
</dbReference>
<feature type="region of interest" description="Disordered" evidence="1">
    <location>
        <begin position="1518"/>
        <end position="1555"/>
    </location>
</feature>
<dbReference type="OrthoDB" id="2384350at2759"/>
<feature type="compositionally biased region" description="Basic and acidic residues" evidence="1">
    <location>
        <begin position="618"/>
        <end position="634"/>
    </location>
</feature>
<feature type="compositionally biased region" description="Polar residues" evidence="1">
    <location>
        <begin position="152"/>
        <end position="162"/>
    </location>
</feature>
<evidence type="ECO:0000313" key="3">
    <source>
        <dbReference type="EMBL" id="KAE8147960.1"/>
    </source>
</evidence>
<feature type="compositionally biased region" description="Basic and acidic residues" evidence="1">
    <location>
        <begin position="548"/>
        <end position="575"/>
    </location>
</feature>
<feature type="compositionally biased region" description="Polar residues" evidence="1">
    <location>
        <begin position="436"/>
        <end position="451"/>
    </location>
</feature>
<dbReference type="PANTHER" id="PTHR14625:SF3">
    <property type="entry name" value="MICROCEPHALIN"/>
    <property type="match status" value="1"/>
</dbReference>
<feature type="compositionally biased region" description="Acidic residues" evidence="1">
    <location>
        <begin position="68"/>
        <end position="79"/>
    </location>
</feature>
<dbReference type="Proteomes" id="UP000325780">
    <property type="component" value="Unassembled WGS sequence"/>
</dbReference>
<protein>
    <recommendedName>
        <fullName evidence="2">BRCT domain-containing protein</fullName>
    </recommendedName>
</protein>